<dbReference type="EMBL" id="KV428348">
    <property type="protein sequence ID" value="KZT32344.1"/>
    <property type="molecule type" value="Genomic_DNA"/>
</dbReference>
<organism evidence="1 2">
    <name type="scientific">Sistotremastrum suecicum HHB10207 ss-3</name>
    <dbReference type="NCBI Taxonomy" id="1314776"/>
    <lineage>
        <taxon>Eukaryota</taxon>
        <taxon>Fungi</taxon>
        <taxon>Dikarya</taxon>
        <taxon>Basidiomycota</taxon>
        <taxon>Agaricomycotina</taxon>
        <taxon>Agaricomycetes</taxon>
        <taxon>Sistotremastrales</taxon>
        <taxon>Sistotremastraceae</taxon>
        <taxon>Sistotremastrum</taxon>
    </lineage>
</organism>
<proteinExistence type="predicted"/>
<keyword evidence="2" id="KW-1185">Reference proteome</keyword>
<accession>A0A165XMD2</accession>
<gene>
    <name evidence="1" type="ORF">SISSUDRAFT_970997</name>
</gene>
<protein>
    <submittedName>
        <fullName evidence="1">Uncharacterized protein</fullName>
    </submittedName>
</protein>
<dbReference type="Proteomes" id="UP000076798">
    <property type="component" value="Unassembled WGS sequence"/>
</dbReference>
<feature type="non-terminal residue" evidence="1">
    <location>
        <position position="141"/>
    </location>
</feature>
<sequence length="141" mass="15968">FWYAQVLGIFHVMARDREAPTAEHRRIDVVWVRWLGTDPDSPGSFKRKRLPRVGFVPQDPDADIAAEDTLAAFGFIDPADILRAAHLIPAFAHGRRSDLFGPNLRSAVQPKDGTGDWQYFYVNQFVDRDMAMRYRGGGIGH</sequence>
<reference evidence="1 2" key="1">
    <citation type="journal article" date="2016" name="Mol. Biol. Evol.">
        <title>Comparative Genomics of Early-Diverging Mushroom-Forming Fungi Provides Insights into the Origins of Lignocellulose Decay Capabilities.</title>
        <authorList>
            <person name="Nagy L.G."/>
            <person name="Riley R."/>
            <person name="Tritt A."/>
            <person name="Adam C."/>
            <person name="Daum C."/>
            <person name="Floudas D."/>
            <person name="Sun H."/>
            <person name="Yadav J.S."/>
            <person name="Pangilinan J."/>
            <person name="Larsson K.H."/>
            <person name="Matsuura K."/>
            <person name="Barry K."/>
            <person name="Labutti K."/>
            <person name="Kuo R."/>
            <person name="Ohm R.A."/>
            <person name="Bhattacharya S.S."/>
            <person name="Shirouzu T."/>
            <person name="Yoshinaga Y."/>
            <person name="Martin F.M."/>
            <person name="Grigoriev I.V."/>
            <person name="Hibbett D.S."/>
        </authorList>
    </citation>
    <scope>NUCLEOTIDE SEQUENCE [LARGE SCALE GENOMIC DNA]</scope>
    <source>
        <strain evidence="1 2">HHB10207 ss-3</strain>
    </source>
</reference>
<evidence type="ECO:0000313" key="1">
    <source>
        <dbReference type="EMBL" id="KZT32344.1"/>
    </source>
</evidence>
<dbReference type="AlphaFoldDB" id="A0A165XMD2"/>
<feature type="non-terminal residue" evidence="1">
    <location>
        <position position="1"/>
    </location>
</feature>
<dbReference type="OrthoDB" id="3267098at2759"/>
<dbReference type="STRING" id="1314776.A0A165XMD2"/>
<evidence type="ECO:0000313" key="2">
    <source>
        <dbReference type="Proteomes" id="UP000076798"/>
    </source>
</evidence>
<name>A0A165XMD2_9AGAM</name>